<evidence type="ECO:0000259" key="7">
    <source>
        <dbReference type="Pfam" id="PF05425"/>
    </source>
</evidence>
<dbReference type="InterPro" id="IPR019108">
    <property type="entry name" value="Caa3_assmbl_CtaG-rel"/>
</dbReference>
<feature type="transmembrane region" description="Helical" evidence="6">
    <location>
        <begin position="552"/>
        <end position="578"/>
    </location>
</feature>
<evidence type="ECO:0000256" key="2">
    <source>
        <dbReference type="ARBA" id="ARBA00022475"/>
    </source>
</evidence>
<dbReference type="InterPro" id="IPR032694">
    <property type="entry name" value="CopC/D"/>
</dbReference>
<reference evidence="9" key="1">
    <citation type="submission" date="2019-09" db="EMBL/GenBank/DDBJ databases">
        <title>Antimicrobial potential of Antarctic Bacteria.</title>
        <authorList>
            <person name="Benaud N."/>
            <person name="Edwards R.J."/>
            <person name="Ferrari B.C."/>
        </authorList>
    </citation>
    <scope>NUCLEOTIDE SEQUENCE [LARGE SCALE GENOMIC DNA]</scope>
    <source>
        <strain evidence="9">INR9</strain>
    </source>
</reference>
<dbReference type="Proteomes" id="UP000515511">
    <property type="component" value="Chromosome"/>
</dbReference>
<comment type="subcellular location">
    <subcellularLocation>
        <location evidence="1">Cell membrane</location>
        <topology evidence="1">Multi-pass membrane protein</topology>
    </subcellularLocation>
</comment>
<feature type="transmembrane region" description="Helical" evidence="6">
    <location>
        <begin position="598"/>
        <end position="619"/>
    </location>
</feature>
<keyword evidence="4 6" id="KW-1133">Transmembrane helix</keyword>
<feature type="transmembrane region" description="Helical" evidence="6">
    <location>
        <begin position="404"/>
        <end position="425"/>
    </location>
</feature>
<evidence type="ECO:0000256" key="5">
    <source>
        <dbReference type="ARBA" id="ARBA00023136"/>
    </source>
</evidence>
<dbReference type="GO" id="GO:0005886">
    <property type="term" value="C:plasma membrane"/>
    <property type="evidence" value="ECO:0007669"/>
    <property type="project" value="UniProtKB-SubCell"/>
</dbReference>
<keyword evidence="3 6" id="KW-0812">Transmembrane</keyword>
<feature type="transmembrane region" description="Helical" evidence="6">
    <location>
        <begin position="16"/>
        <end position="38"/>
    </location>
</feature>
<feature type="transmembrane region" description="Helical" evidence="6">
    <location>
        <begin position="198"/>
        <end position="221"/>
    </location>
</feature>
<protein>
    <submittedName>
        <fullName evidence="8">Bifunctional copper resistance protein CopD/cytochrome c oxidase assembly protein</fullName>
    </submittedName>
</protein>
<evidence type="ECO:0000313" key="9">
    <source>
        <dbReference type="Proteomes" id="UP000515511"/>
    </source>
</evidence>
<dbReference type="PANTHER" id="PTHR34820:SF4">
    <property type="entry name" value="INNER MEMBRANE PROTEIN YEBZ"/>
    <property type="match status" value="1"/>
</dbReference>
<dbReference type="GO" id="GO:0006825">
    <property type="term" value="P:copper ion transport"/>
    <property type="evidence" value="ECO:0007669"/>
    <property type="project" value="InterPro"/>
</dbReference>
<organism evidence="8 9">
    <name type="scientific">Leifsonia shinshuensis</name>
    <dbReference type="NCBI Taxonomy" id="150026"/>
    <lineage>
        <taxon>Bacteria</taxon>
        <taxon>Bacillati</taxon>
        <taxon>Actinomycetota</taxon>
        <taxon>Actinomycetes</taxon>
        <taxon>Micrococcales</taxon>
        <taxon>Microbacteriaceae</taxon>
        <taxon>Leifsonia</taxon>
    </lineage>
</organism>
<dbReference type="EMBL" id="CP043641">
    <property type="protein sequence ID" value="QNE35933.1"/>
    <property type="molecule type" value="Genomic_DNA"/>
</dbReference>
<accession>A0A7G6YBR8</accession>
<evidence type="ECO:0000313" key="8">
    <source>
        <dbReference type="EMBL" id="QNE35933.1"/>
    </source>
</evidence>
<feature type="domain" description="Copper resistance protein D" evidence="7">
    <location>
        <begin position="229"/>
        <end position="331"/>
    </location>
</feature>
<feature type="transmembrane region" description="Helical" evidence="6">
    <location>
        <begin position="491"/>
        <end position="512"/>
    </location>
</feature>
<feature type="transmembrane region" description="Helical" evidence="6">
    <location>
        <begin position="233"/>
        <end position="255"/>
    </location>
</feature>
<sequence>MTGATSTRSGSTRSALFALASLIIAAVVAALALAMLTVRPDGSIFNPGPLVTYGLPAMKVVVDLAAAATIGALVVAAVCVPVGLRAWDRLLDAAPWCSAAWLVASCVAAVMTSISLTGPVEANMLGSSLAQFFTQIAVGQGWLATILMTATISVLTFAARGQTGVAAALVLALVALVPLALQGHAAGAGNHVAATVALWLHVAGAAVWVGGLAAVTYAAAFDERAFVPLVRRFSAIAFAGLCAVTISGMAGALVRLSHPVQLLTTDYGRLLSLKIVALLLLVGFGWAQRTWVIRRFGSTDMPALRRRLVFGSLVLWELLVLGVAMGAGATLSRTETPGGQILLATKAEQLTGDRIPPAPGIARLVDTWVFDAAAVLVVLLGLGSYLYGVFAAQRNGGWPRSRTLAGVGAAVVIVFAFCSLPGAYATFSFTAYTALLVLGGVLAAVLVVAAQPIRLLETVVRLRGDGSLGAREWTRWVLGSRAIELPLRAPWMSAGALVVFLGTVLLSPWLGWAVQDPVGRAFTTLVVFGVTTLFAASLLGKADAGQRLVVQVVGIAMMVVLAAGLLAVVVAFVPGGVLPAWYGVTLPALGVTPAVDQLIGAVLLWAITAVAVFVLLLVLGQRVVESRSEDPGPGTV</sequence>
<dbReference type="Pfam" id="PF05425">
    <property type="entry name" value="CopD"/>
    <property type="match status" value="1"/>
</dbReference>
<evidence type="ECO:0000256" key="6">
    <source>
        <dbReference type="SAM" id="Phobius"/>
    </source>
</evidence>
<feature type="transmembrane region" description="Helical" evidence="6">
    <location>
        <begin position="372"/>
        <end position="392"/>
    </location>
</feature>
<evidence type="ECO:0000256" key="1">
    <source>
        <dbReference type="ARBA" id="ARBA00004651"/>
    </source>
</evidence>
<feature type="transmembrane region" description="Helical" evidence="6">
    <location>
        <begin position="431"/>
        <end position="453"/>
    </location>
</feature>
<feature type="transmembrane region" description="Helical" evidence="6">
    <location>
        <begin position="267"/>
        <end position="287"/>
    </location>
</feature>
<feature type="transmembrane region" description="Helical" evidence="6">
    <location>
        <begin position="58"/>
        <end position="84"/>
    </location>
</feature>
<dbReference type="Pfam" id="PF09678">
    <property type="entry name" value="Caa3_CtaG"/>
    <property type="match status" value="1"/>
</dbReference>
<feature type="transmembrane region" description="Helical" evidence="6">
    <location>
        <begin position="96"/>
        <end position="116"/>
    </location>
</feature>
<feature type="transmembrane region" description="Helical" evidence="6">
    <location>
        <begin position="165"/>
        <end position="186"/>
    </location>
</feature>
<keyword evidence="5 6" id="KW-0472">Membrane</keyword>
<dbReference type="InterPro" id="IPR008457">
    <property type="entry name" value="Cu-R_CopD_dom"/>
</dbReference>
<proteinExistence type="predicted"/>
<feature type="transmembrane region" description="Helical" evidence="6">
    <location>
        <begin position="136"/>
        <end position="158"/>
    </location>
</feature>
<feature type="transmembrane region" description="Helical" evidence="6">
    <location>
        <begin position="308"/>
        <end position="329"/>
    </location>
</feature>
<dbReference type="RefSeq" id="WP_175339295.1">
    <property type="nucleotide sequence ID" value="NZ_CP043641.1"/>
</dbReference>
<dbReference type="KEGG" id="lse:F1C12_12885"/>
<gene>
    <name evidence="8" type="ORF">F1C12_12885</name>
</gene>
<feature type="transmembrane region" description="Helical" evidence="6">
    <location>
        <begin position="518"/>
        <end position="540"/>
    </location>
</feature>
<dbReference type="AlphaFoldDB" id="A0A7G6YBR8"/>
<dbReference type="PANTHER" id="PTHR34820">
    <property type="entry name" value="INNER MEMBRANE PROTEIN YEBZ"/>
    <property type="match status" value="1"/>
</dbReference>
<name>A0A7G6YBR8_9MICO</name>
<evidence type="ECO:0000256" key="3">
    <source>
        <dbReference type="ARBA" id="ARBA00022692"/>
    </source>
</evidence>
<evidence type="ECO:0000256" key="4">
    <source>
        <dbReference type="ARBA" id="ARBA00022989"/>
    </source>
</evidence>
<keyword evidence="2" id="KW-1003">Cell membrane</keyword>